<dbReference type="GO" id="GO:0006782">
    <property type="term" value="P:protoporphyrinogen IX biosynthetic process"/>
    <property type="evidence" value="ECO:0007669"/>
    <property type="project" value="UniProtKB-UniRule"/>
</dbReference>
<feature type="modified residue" description="N6-(pyridoxal phosphate)lysine" evidence="7">
    <location>
        <position position="267"/>
    </location>
</feature>
<comment type="similarity">
    <text evidence="3 7">Belongs to the class-III pyridoxal-phosphate-dependent aminotransferase family. HemL subfamily.</text>
</comment>
<dbReference type="InterPro" id="IPR004639">
    <property type="entry name" value="4pyrrol_synth_GluAld_NH2Trfase"/>
</dbReference>
<comment type="catalytic activity">
    <reaction evidence="7">
        <text>(S)-4-amino-5-oxopentanoate = 5-aminolevulinate</text>
        <dbReference type="Rhea" id="RHEA:14265"/>
        <dbReference type="ChEBI" id="CHEBI:57501"/>
        <dbReference type="ChEBI" id="CHEBI:356416"/>
        <dbReference type="EC" id="5.4.3.8"/>
    </reaction>
</comment>
<protein>
    <recommendedName>
        <fullName evidence="7">Glutamate-1-semialdehyde 2,1-aminomutase</fullName>
        <shortName evidence="7">GSA</shortName>
        <ecNumber evidence="7">5.4.3.8</ecNumber>
    </recommendedName>
    <alternativeName>
        <fullName evidence="7">Glutamate-1-semialdehyde aminotransferase</fullName>
        <shortName evidence="7">GSA-AT</shortName>
    </alternativeName>
</protein>
<dbReference type="NCBIfam" id="NF000818">
    <property type="entry name" value="PRK00062.1"/>
    <property type="match status" value="1"/>
</dbReference>
<evidence type="ECO:0000256" key="6">
    <source>
        <dbReference type="ARBA" id="ARBA00023244"/>
    </source>
</evidence>
<evidence type="ECO:0000313" key="8">
    <source>
        <dbReference type="EMBL" id="PIE32361.1"/>
    </source>
</evidence>
<evidence type="ECO:0000256" key="4">
    <source>
        <dbReference type="ARBA" id="ARBA00022898"/>
    </source>
</evidence>
<reference evidence="8 9" key="1">
    <citation type="submission" date="2017-10" db="EMBL/GenBank/DDBJ databases">
        <title>Novel microbial diversity and functional potential in the marine mammal oral microbiome.</title>
        <authorList>
            <person name="Dudek N.K."/>
            <person name="Sun C.L."/>
            <person name="Burstein D."/>
            <person name="Kantor R.S."/>
            <person name="Aliaga Goltsman D.S."/>
            <person name="Bik E.M."/>
            <person name="Thomas B.C."/>
            <person name="Banfield J.F."/>
            <person name="Relman D.A."/>
        </authorList>
    </citation>
    <scope>NUCLEOTIDE SEQUENCE [LARGE SCALE GENOMIC DNA]</scope>
    <source>
        <strain evidence="8">DOLJORAL78_47_16</strain>
    </source>
</reference>
<organism evidence="8 9">
    <name type="scientific">candidate division KSB3 bacterium</name>
    <dbReference type="NCBI Taxonomy" id="2044937"/>
    <lineage>
        <taxon>Bacteria</taxon>
        <taxon>candidate division KSB3</taxon>
    </lineage>
</organism>
<dbReference type="AlphaFoldDB" id="A0A2G6K9L8"/>
<dbReference type="PANTHER" id="PTHR43713">
    <property type="entry name" value="GLUTAMATE-1-SEMIALDEHYDE 2,1-AMINOMUTASE"/>
    <property type="match status" value="1"/>
</dbReference>
<dbReference type="PANTHER" id="PTHR43713:SF3">
    <property type="entry name" value="GLUTAMATE-1-SEMIALDEHYDE 2,1-AMINOMUTASE 1, CHLOROPLASTIC-RELATED"/>
    <property type="match status" value="1"/>
</dbReference>
<dbReference type="HAMAP" id="MF_00375">
    <property type="entry name" value="HemL_aminotrans_3"/>
    <property type="match status" value="1"/>
</dbReference>
<dbReference type="SUPFAM" id="SSF53383">
    <property type="entry name" value="PLP-dependent transferases"/>
    <property type="match status" value="1"/>
</dbReference>
<evidence type="ECO:0000313" key="9">
    <source>
        <dbReference type="Proteomes" id="UP000230821"/>
    </source>
</evidence>
<evidence type="ECO:0000256" key="1">
    <source>
        <dbReference type="ARBA" id="ARBA00001933"/>
    </source>
</evidence>
<dbReference type="GO" id="GO:0005737">
    <property type="term" value="C:cytoplasm"/>
    <property type="evidence" value="ECO:0007669"/>
    <property type="project" value="UniProtKB-SubCell"/>
</dbReference>
<dbReference type="EC" id="5.4.3.8" evidence="7"/>
<dbReference type="Proteomes" id="UP000230821">
    <property type="component" value="Unassembled WGS sequence"/>
</dbReference>
<evidence type="ECO:0000256" key="2">
    <source>
        <dbReference type="ARBA" id="ARBA00004819"/>
    </source>
</evidence>
<dbReference type="NCBIfam" id="TIGR00713">
    <property type="entry name" value="hemL"/>
    <property type="match status" value="1"/>
</dbReference>
<dbReference type="GO" id="GO:0030170">
    <property type="term" value="F:pyridoxal phosphate binding"/>
    <property type="evidence" value="ECO:0007669"/>
    <property type="project" value="InterPro"/>
</dbReference>
<comment type="pathway">
    <text evidence="2">Porphyrin-containing compound metabolism; protoporphyrin-IX biosynthesis; 5-aminolevulinate from L-glutamyl-tRNA(Glu): step 2/2.</text>
</comment>
<evidence type="ECO:0000256" key="3">
    <source>
        <dbReference type="ARBA" id="ARBA00008981"/>
    </source>
</evidence>
<dbReference type="FunFam" id="3.40.640.10:FF:000021">
    <property type="entry name" value="Glutamate-1-semialdehyde 2,1-aminomutase"/>
    <property type="match status" value="1"/>
</dbReference>
<proteinExistence type="inferred from homology"/>
<dbReference type="Gene3D" id="3.90.1150.10">
    <property type="entry name" value="Aspartate Aminotransferase, domain 1"/>
    <property type="match status" value="1"/>
</dbReference>
<dbReference type="InterPro" id="IPR015421">
    <property type="entry name" value="PyrdxlP-dep_Trfase_major"/>
</dbReference>
<dbReference type="InterPro" id="IPR049704">
    <property type="entry name" value="Aminotrans_3_PPA_site"/>
</dbReference>
<evidence type="ECO:0000256" key="7">
    <source>
        <dbReference type="HAMAP-Rule" id="MF_00375"/>
    </source>
</evidence>
<accession>A0A2G6K9L8</accession>
<keyword evidence="4 7" id="KW-0663">Pyridoxal phosphate</keyword>
<dbReference type="InterPro" id="IPR005814">
    <property type="entry name" value="Aminotrans_3"/>
</dbReference>
<dbReference type="CDD" id="cd00610">
    <property type="entry name" value="OAT_like"/>
    <property type="match status" value="1"/>
</dbReference>
<name>A0A2G6K9L8_9BACT</name>
<keyword evidence="7" id="KW-0963">Cytoplasm</keyword>
<comment type="subunit">
    <text evidence="7">Homodimer.</text>
</comment>
<sequence>MNTVTSQQLFERAQQVIPGGVNSPVRAFKSVRRNPVFIQRAEGSTLYDVDGNAYIDFVNSWGPMLLGHSYPAVKKAVVEAIQDGTSYGAPTEKEIILAQLIVEMVPSIEMVRLVNSGTEATMSAIRLARAYTGREKIIKIEGCYHGHGDSFLIKAGSGATTLGEPNSPGVTKAISQDTLIAPYNNLEAISALYEAYPDEIAALIIEPIPANMGVILPQDGYLQVLRTVTSQQKSLLIFDEVISGFRVASGGAQEYYDVQPDITTLGKIIGGGFPIGAYGARKEIMDCMSPTGSVYQAGTLSGNPIAVSAGIATLQTIRRENIIERVNANASAFYQKVQQILDDAPIEVCANTIASMSTIFFQQGPVRNYQDAVCSNEEQFVVFFNAMLDQGIYIAPSQFEAAFVSLAHTDEELENTCEALRIALTKCAL</sequence>
<dbReference type="InterPro" id="IPR015424">
    <property type="entry name" value="PyrdxlP-dep_Trfase"/>
</dbReference>
<dbReference type="Pfam" id="PF00202">
    <property type="entry name" value="Aminotran_3"/>
    <property type="match status" value="1"/>
</dbReference>
<evidence type="ECO:0000256" key="5">
    <source>
        <dbReference type="ARBA" id="ARBA00023235"/>
    </source>
</evidence>
<dbReference type="Gene3D" id="3.40.640.10">
    <property type="entry name" value="Type I PLP-dependent aspartate aminotransferase-like (Major domain)"/>
    <property type="match status" value="1"/>
</dbReference>
<keyword evidence="6 7" id="KW-0627">Porphyrin biosynthesis</keyword>
<dbReference type="GO" id="GO:0008483">
    <property type="term" value="F:transaminase activity"/>
    <property type="evidence" value="ECO:0007669"/>
    <property type="project" value="InterPro"/>
</dbReference>
<comment type="cofactor">
    <cofactor evidence="1 7">
        <name>pyridoxal 5'-phosphate</name>
        <dbReference type="ChEBI" id="CHEBI:597326"/>
    </cofactor>
</comment>
<gene>
    <name evidence="7 8" type="primary">hemL</name>
    <name evidence="8" type="ORF">CSA56_15905</name>
</gene>
<comment type="caution">
    <text evidence="8">The sequence shown here is derived from an EMBL/GenBank/DDBJ whole genome shotgun (WGS) entry which is preliminary data.</text>
</comment>
<dbReference type="PROSITE" id="PS00600">
    <property type="entry name" value="AA_TRANSFER_CLASS_3"/>
    <property type="match status" value="1"/>
</dbReference>
<comment type="subcellular location">
    <subcellularLocation>
        <location evidence="7">Cytoplasm</location>
    </subcellularLocation>
</comment>
<dbReference type="EMBL" id="PDSK01000115">
    <property type="protein sequence ID" value="PIE32361.1"/>
    <property type="molecule type" value="Genomic_DNA"/>
</dbReference>
<keyword evidence="5 7" id="KW-0413">Isomerase</keyword>
<dbReference type="GO" id="GO:0042286">
    <property type="term" value="F:glutamate-1-semialdehyde 2,1-aminomutase activity"/>
    <property type="evidence" value="ECO:0007669"/>
    <property type="project" value="UniProtKB-UniRule"/>
</dbReference>
<dbReference type="InterPro" id="IPR015422">
    <property type="entry name" value="PyrdxlP-dep_Trfase_small"/>
</dbReference>
<dbReference type="UniPathway" id="UPA00251">
    <property type="reaction ID" value="UER00317"/>
</dbReference>